<reference evidence="8" key="1">
    <citation type="journal article" date="2022" name="IScience">
        <title>Evolution of zygomycete secretomes and the origins of terrestrial fungal ecologies.</title>
        <authorList>
            <person name="Chang Y."/>
            <person name="Wang Y."/>
            <person name="Mondo S."/>
            <person name="Ahrendt S."/>
            <person name="Andreopoulos W."/>
            <person name="Barry K."/>
            <person name="Beard J."/>
            <person name="Benny G.L."/>
            <person name="Blankenship S."/>
            <person name="Bonito G."/>
            <person name="Cuomo C."/>
            <person name="Desiro A."/>
            <person name="Gervers K.A."/>
            <person name="Hundley H."/>
            <person name="Kuo A."/>
            <person name="LaButti K."/>
            <person name="Lang B.F."/>
            <person name="Lipzen A."/>
            <person name="O'Donnell K."/>
            <person name="Pangilinan J."/>
            <person name="Reynolds N."/>
            <person name="Sandor L."/>
            <person name="Smith M.E."/>
            <person name="Tsang A."/>
            <person name="Grigoriev I.V."/>
            <person name="Stajich J.E."/>
            <person name="Spatafora J.W."/>
        </authorList>
    </citation>
    <scope>NUCLEOTIDE SEQUENCE</scope>
    <source>
        <strain evidence="8">RSA 2281</strain>
    </source>
</reference>
<dbReference type="PANTHER" id="PTHR42973">
    <property type="entry name" value="BINDING OXIDOREDUCTASE, PUTATIVE (AFU_ORTHOLOGUE AFUA_1G17690)-RELATED"/>
    <property type="match status" value="1"/>
</dbReference>
<feature type="region of interest" description="Disordered" evidence="6">
    <location>
        <begin position="16"/>
        <end position="46"/>
    </location>
</feature>
<evidence type="ECO:0000256" key="6">
    <source>
        <dbReference type="SAM" id="MobiDB-lite"/>
    </source>
</evidence>
<accession>A0AAD5PCP0</accession>
<organism evidence="8 9">
    <name type="scientific">Phascolomyces articulosus</name>
    <dbReference type="NCBI Taxonomy" id="60185"/>
    <lineage>
        <taxon>Eukaryota</taxon>
        <taxon>Fungi</taxon>
        <taxon>Fungi incertae sedis</taxon>
        <taxon>Mucoromycota</taxon>
        <taxon>Mucoromycotina</taxon>
        <taxon>Mucoromycetes</taxon>
        <taxon>Mucorales</taxon>
        <taxon>Lichtheimiaceae</taxon>
        <taxon>Phascolomyces</taxon>
    </lineage>
</organism>
<evidence type="ECO:0000256" key="4">
    <source>
        <dbReference type="ARBA" id="ARBA00022827"/>
    </source>
</evidence>
<evidence type="ECO:0000313" key="9">
    <source>
        <dbReference type="Proteomes" id="UP001209540"/>
    </source>
</evidence>
<comment type="caution">
    <text evidence="8">The sequence shown here is derived from an EMBL/GenBank/DDBJ whole genome shotgun (WGS) entry which is preliminary data.</text>
</comment>
<dbReference type="InterPro" id="IPR016166">
    <property type="entry name" value="FAD-bd_PCMH"/>
</dbReference>
<dbReference type="Gene3D" id="3.30.465.10">
    <property type="match status" value="1"/>
</dbReference>
<evidence type="ECO:0000313" key="8">
    <source>
        <dbReference type="EMBL" id="KAI9259499.1"/>
    </source>
</evidence>
<proteinExistence type="inferred from homology"/>
<comment type="similarity">
    <text evidence="2">Belongs to the oxygen-dependent FAD-linked oxidoreductase family.</text>
</comment>
<dbReference type="InterPro" id="IPR016167">
    <property type="entry name" value="FAD-bd_PCMH_sub1"/>
</dbReference>
<dbReference type="Proteomes" id="UP001209540">
    <property type="component" value="Unassembled WGS sequence"/>
</dbReference>
<dbReference type="SUPFAM" id="SSF56176">
    <property type="entry name" value="FAD-binding/transporter-associated domain-like"/>
    <property type="match status" value="1"/>
</dbReference>
<feature type="compositionally biased region" description="Polar residues" evidence="6">
    <location>
        <begin position="25"/>
        <end position="35"/>
    </location>
</feature>
<dbReference type="Gene3D" id="3.40.462.20">
    <property type="match status" value="1"/>
</dbReference>
<dbReference type="GO" id="GO:0071949">
    <property type="term" value="F:FAD binding"/>
    <property type="evidence" value="ECO:0007669"/>
    <property type="project" value="InterPro"/>
</dbReference>
<keyword evidence="5" id="KW-0560">Oxidoreductase</keyword>
<dbReference type="PROSITE" id="PS51387">
    <property type="entry name" value="FAD_PCMH"/>
    <property type="match status" value="1"/>
</dbReference>
<sequence>MCQFCGVDPAFAAYFDDPANDNNNGAQQEQQSTEGTMPAASGDAPAPNFFRLKPTNKRYQEGGRITTQQLTTFGSSLSPNARVIMGHHGQAYNDAIQRWSPCAVKRALAVVKVTSAEDVRKTIIMCESHGLQFVVKCGGHSPSGASSIENGIVIDLSLMNEVFVKADEKQVVAGGGALASHVIKAAAEYGLACVTGSTSHVGIGGLTLHGGYGYLTGEYGLAVDNIVAAEVVTAKGQIVWANKDENPDLFWCIRGAGNKFGVVTKFIIQAHPVSKSVWGGALTYSGSQVKEVVEALNAWYGKHNIKAAAAVALGKGGDGKAGFTVLPFYDGSEQDAEANFEPLLKLPSTSQNTSSMPYWKINTLSDAPDLIASVPIRFASANIKPQLDVDHIRGALDRLDQLYAEEPEASGTGSLILMVQPDGIMKHHRTDMAFSWRDDHFDVGVAAAFSDAKLEDKMVAWAQEFGKYLSSRGDSYRLYANHSDFGGPSAREYGINYMELNKLKQKWDPDNRFAKL</sequence>
<gene>
    <name evidence="8" type="ORF">BDA99DRAFT_538459</name>
</gene>
<dbReference type="InterPro" id="IPR016169">
    <property type="entry name" value="FAD-bd_PCMH_sub2"/>
</dbReference>
<dbReference type="AlphaFoldDB" id="A0AAD5PCP0"/>
<dbReference type="GO" id="GO:0016491">
    <property type="term" value="F:oxidoreductase activity"/>
    <property type="evidence" value="ECO:0007669"/>
    <property type="project" value="UniProtKB-KW"/>
</dbReference>
<evidence type="ECO:0000256" key="5">
    <source>
        <dbReference type="ARBA" id="ARBA00023002"/>
    </source>
</evidence>
<keyword evidence="9" id="KW-1185">Reference proteome</keyword>
<comment type="cofactor">
    <cofactor evidence="1">
        <name>FAD</name>
        <dbReference type="ChEBI" id="CHEBI:57692"/>
    </cofactor>
</comment>
<name>A0AAD5PCP0_9FUNG</name>
<protein>
    <recommendedName>
        <fullName evidence="7">FAD-binding PCMH-type domain-containing protein</fullName>
    </recommendedName>
</protein>
<keyword evidence="4" id="KW-0274">FAD</keyword>
<evidence type="ECO:0000259" key="7">
    <source>
        <dbReference type="PROSITE" id="PS51387"/>
    </source>
</evidence>
<reference evidence="8" key="2">
    <citation type="submission" date="2023-02" db="EMBL/GenBank/DDBJ databases">
        <authorList>
            <consortium name="DOE Joint Genome Institute"/>
            <person name="Mondo S.J."/>
            <person name="Chang Y."/>
            <person name="Wang Y."/>
            <person name="Ahrendt S."/>
            <person name="Andreopoulos W."/>
            <person name="Barry K."/>
            <person name="Beard J."/>
            <person name="Benny G.L."/>
            <person name="Blankenship S."/>
            <person name="Bonito G."/>
            <person name="Cuomo C."/>
            <person name="Desiro A."/>
            <person name="Gervers K.A."/>
            <person name="Hundley H."/>
            <person name="Kuo A."/>
            <person name="LaButti K."/>
            <person name="Lang B.F."/>
            <person name="Lipzen A."/>
            <person name="O'Donnell K."/>
            <person name="Pangilinan J."/>
            <person name="Reynolds N."/>
            <person name="Sandor L."/>
            <person name="Smith M.W."/>
            <person name="Tsang A."/>
            <person name="Grigoriev I.V."/>
            <person name="Stajich J.E."/>
            <person name="Spatafora J.W."/>
        </authorList>
    </citation>
    <scope>NUCLEOTIDE SEQUENCE</scope>
    <source>
        <strain evidence="8">RSA 2281</strain>
    </source>
</reference>
<dbReference type="Pfam" id="PF01565">
    <property type="entry name" value="FAD_binding_4"/>
    <property type="match status" value="1"/>
</dbReference>
<dbReference type="InterPro" id="IPR036318">
    <property type="entry name" value="FAD-bd_PCMH-like_sf"/>
</dbReference>
<evidence type="ECO:0000256" key="3">
    <source>
        <dbReference type="ARBA" id="ARBA00022630"/>
    </source>
</evidence>
<evidence type="ECO:0000256" key="2">
    <source>
        <dbReference type="ARBA" id="ARBA00005466"/>
    </source>
</evidence>
<keyword evidence="3" id="KW-0285">Flavoprotein</keyword>
<evidence type="ECO:0000256" key="1">
    <source>
        <dbReference type="ARBA" id="ARBA00001974"/>
    </source>
</evidence>
<feature type="domain" description="FAD-binding PCMH-type" evidence="7">
    <location>
        <begin position="103"/>
        <end position="273"/>
    </location>
</feature>
<dbReference type="InterPro" id="IPR006094">
    <property type="entry name" value="Oxid_FAD_bind_N"/>
</dbReference>
<dbReference type="InterPro" id="IPR050416">
    <property type="entry name" value="FAD-linked_Oxidoreductase"/>
</dbReference>
<dbReference type="EMBL" id="JAIXMP010000017">
    <property type="protein sequence ID" value="KAI9259499.1"/>
    <property type="molecule type" value="Genomic_DNA"/>
</dbReference>
<dbReference type="PANTHER" id="PTHR42973:SF39">
    <property type="entry name" value="FAD-BINDING PCMH-TYPE DOMAIN-CONTAINING PROTEIN"/>
    <property type="match status" value="1"/>
</dbReference>
<dbReference type="Gene3D" id="3.30.43.10">
    <property type="entry name" value="Uridine Diphospho-n-acetylenolpyruvylglucosamine Reductase, domain 2"/>
    <property type="match status" value="1"/>
</dbReference>